<dbReference type="Proteomes" id="UP001596514">
    <property type="component" value="Unassembled WGS sequence"/>
</dbReference>
<dbReference type="InterPro" id="IPR037401">
    <property type="entry name" value="SnoaL-like"/>
</dbReference>
<keyword evidence="3" id="KW-1185">Reference proteome</keyword>
<dbReference type="Gene3D" id="3.10.450.50">
    <property type="match status" value="1"/>
</dbReference>
<name>A0ABW2SVT9_9ACTN</name>
<gene>
    <name evidence="2" type="ORF">ACFQVD_09795</name>
</gene>
<dbReference type="SUPFAM" id="SSF54427">
    <property type="entry name" value="NTF2-like"/>
    <property type="match status" value="1"/>
</dbReference>
<proteinExistence type="predicted"/>
<evidence type="ECO:0000259" key="1">
    <source>
        <dbReference type="Pfam" id="PF12680"/>
    </source>
</evidence>
<organism evidence="2 3">
    <name type="scientific">Streptosporangium amethystogenes subsp. fukuiense</name>
    <dbReference type="NCBI Taxonomy" id="698418"/>
    <lineage>
        <taxon>Bacteria</taxon>
        <taxon>Bacillati</taxon>
        <taxon>Actinomycetota</taxon>
        <taxon>Actinomycetes</taxon>
        <taxon>Streptosporangiales</taxon>
        <taxon>Streptosporangiaceae</taxon>
        <taxon>Streptosporangium</taxon>
    </lineage>
</organism>
<dbReference type="EMBL" id="JBHTEE010000001">
    <property type="protein sequence ID" value="MFC7600390.1"/>
    <property type="molecule type" value="Genomic_DNA"/>
</dbReference>
<evidence type="ECO:0000313" key="2">
    <source>
        <dbReference type="EMBL" id="MFC7600390.1"/>
    </source>
</evidence>
<accession>A0ABW2SVT9</accession>
<sequence length="144" mass="15520">MNDTHSTHGTGNAVTAVADAYFGAWQANQPSQLADVLAPDVRVNGPLGQIDGAAQYQASLARIFAITSELVFHKRWVDGDDVMTWFDLHPRGAGEPFPVASWLQIEGGRITRVRVTFDLGKLLQAGDPRRASTGQEEPGPAARP</sequence>
<evidence type="ECO:0000313" key="3">
    <source>
        <dbReference type="Proteomes" id="UP001596514"/>
    </source>
</evidence>
<protein>
    <submittedName>
        <fullName evidence="2">Nuclear transport factor 2 family protein</fullName>
    </submittedName>
</protein>
<dbReference type="RefSeq" id="WP_343974007.1">
    <property type="nucleotide sequence ID" value="NZ_BAAAGK010000116.1"/>
</dbReference>
<feature type="domain" description="SnoaL-like" evidence="1">
    <location>
        <begin position="19"/>
        <end position="113"/>
    </location>
</feature>
<comment type="caution">
    <text evidence="2">The sequence shown here is derived from an EMBL/GenBank/DDBJ whole genome shotgun (WGS) entry which is preliminary data.</text>
</comment>
<dbReference type="Pfam" id="PF12680">
    <property type="entry name" value="SnoaL_2"/>
    <property type="match status" value="1"/>
</dbReference>
<reference evidence="3" key="1">
    <citation type="journal article" date="2019" name="Int. J. Syst. Evol. Microbiol.">
        <title>The Global Catalogue of Microorganisms (GCM) 10K type strain sequencing project: providing services to taxonomists for standard genome sequencing and annotation.</title>
        <authorList>
            <consortium name="The Broad Institute Genomics Platform"/>
            <consortium name="The Broad Institute Genome Sequencing Center for Infectious Disease"/>
            <person name="Wu L."/>
            <person name="Ma J."/>
        </authorList>
    </citation>
    <scope>NUCLEOTIDE SEQUENCE [LARGE SCALE GENOMIC DNA]</scope>
    <source>
        <strain evidence="3">JCM 10083</strain>
    </source>
</reference>
<dbReference type="InterPro" id="IPR032710">
    <property type="entry name" value="NTF2-like_dom_sf"/>
</dbReference>